<dbReference type="EMBL" id="FWYF01000003">
    <property type="protein sequence ID" value="SMD36027.1"/>
    <property type="molecule type" value="Genomic_DNA"/>
</dbReference>
<dbReference type="InterPro" id="IPR003661">
    <property type="entry name" value="HisK_dim/P_dom"/>
</dbReference>
<evidence type="ECO:0000256" key="1">
    <source>
        <dbReference type="ARBA" id="ARBA00000085"/>
    </source>
</evidence>
<evidence type="ECO:0000256" key="6">
    <source>
        <dbReference type="PROSITE-ProRule" id="PRU00339"/>
    </source>
</evidence>
<dbReference type="InterPro" id="IPR036890">
    <property type="entry name" value="HATPase_C_sf"/>
</dbReference>
<reference evidence="10 11" key="1">
    <citation type="submission" date="2017-04" db="EMBL/GenBank/DDBJ databases">
        <authorList>
            <person name="Afonso C.L."/>
            <person name="Miller P.J."/>
            <person name="Scott M.A."/>
            <person name="Spackman E."/>
            <person name="Goraichik I."/>
            <person name="Dimitrov K.M."/>
            <person name="Suarez D.L."/>
            <person name="Swayne D.E."/>
        </authorList>
    </citation>
    <scope>NUCLEOTIDE SEQUENCE [LARGE SCALE GENOMIC DNA]</scope>
    <source>
        <strain evidence="10 11">DSM 26133</strain>
    </source>
</reference>
<feature type="transmembrane region" description="Helical" evidence="8">
    <location>
        <begin position="405"/>
        <end position="424"/>
    </location>
</feature>
<feature type="repeat" description="TPR" evidence="6">
    <location>
        <begin position="128"/>
        <end position="161"/>
    </location>
</feature>
<keyword evidence="4 10" id="KW-0418">Kinase</keyword>
<name>A0A1W2GHA7_REIFA</name>
<dbReference type="InterPro" id="IPR005467">
    <property type="entry name" value="His_kinase_dom"/>
</dbReference>
<dbReference type="Pfam" id="PF02518">
    <property type="entry name" value="HATPase_c"/>
    <property type="match status" value="1"/>
</dbReference>
<organism evidence="10 11">
    <name type="scientific">Reichenbachiella faecimaris</name>
    <dbReference type="NCBI Taxonomy" id="692418"/>
    <lineage>
        <taxon>Bacteria</taxon>
        <taxon>Pseudomonadati</taxon>
        <taxon>Bacteroidota</taxon>
        <taxon>Cytophagia</taxon>
        <taxon>Cytophagales</taxon>
        <taxon>Reichenbachiellaceae</taxon>
        <taxon>Reichenbachiella</taxon>
    </lineage>
</organism>
<dbReference type="CDD" id="cd00082">
    <property type="entry name" value="HisKA"/>
    <property type="match status" value="1"/>
</dbReference>
<evidence type="ECO:0000256" key="8">
    <source>
        <dbReference type="SAM" id="Phobius"/>
    </source>
</evidence>
<evidence type="ECO:0000256" key="2">
    <source>
        <dbReference type="ARBA" id="ARBA00012438"/>
    </source>
</evidence>
<keyword evidence="8" id="KW-0812">Transmembrane</keyword>
<dbReference type="SUPFAM" id="SSF47384">
    <property type="entry name" value="Homodimeric domain of signal transducing histidine kinase"/>
    <property type="match status" value="1"/>
</dbReference>
<dbReference type="InterPro" id="IPR011990">
    <property type="entry name" value="TPR-like_helical_dom_sf"/>
</dbReference>
<dbReference type="SMART" id="SM00387">
    <property type="entry name" value="HATPase_c"/>
    <property type="match status" value="1"/>
</dbReference>
<evidence type="ECO:0000256" key="4">
    <source>
        <dbReference type="ARBA" id="ARBA00022777"/>
    </source>
</evidence>
<dbReference type="SUPFAM" id="SSF48452">
    <property type="entry name" value="TPR-like"/>
    <property type="match status" value="2"/>
</dbReference>
<dbReference type="PANTHER" id="PTHR43711">
    <property type="entry name" value="TWO-COMPONENT HISTIDINE KINASE"/>
    <property type="match status" value="1"/>
</dbReference>
<keyword evidence="3" id="KW-0808">Transferase</keyword>
<accession>A0A1W2GHA7</accession>
<dbReference type="SMART" id="SM00028">
    <property type="entry name" value="TPR"/>
    <property type="match status" value="4"/>
</dbReference>
<gene>
    <name evidence="10" type="ORF">SAMN04488029_2668</name>
</gene>
<feature type="domain" description="Histidine kinase" evidence="9">
    <location>
        <begin position="451"/>
        <end position="668"/>
    </location>
</feature>
<evidence type="ECO:0000256" key="5">
    <source>
        <dbReference type="ARBA" id="ARBA00023012"/>
    </source>
</evidence>
<keyword evidence="7" id="KW-0175">Coiled coil</keyword>
<dbReference type="SMART" id="SM00388">
    <property type="entry name" value="HisKA"/>
    <property type="match status" value="1"/>
</dbReference>
<dbReference type="InterPro" id="IPR019734">
    <property type="entry name" value="TPR_rpt"/>
</dbReference>
<keyword evidence="11" id="KW-1185">Reference proteome</keyword>
<dbReference type="InterPro" id="IPR003594">
    <property type="entry name" value="HATPase_dom"/>
</dbReference>
<dbReference type="PROSITE" id="PS50005">
    <property type="entry name" value="TPR"/>
    <property type="match status" value="1"/>
</dbReference>
<dbReference type="STRING" id="692418.SAMN04488029_2668"/>
<evidence type="ECO:0000313" key="10">
    <source>
        <dbReference type="EMBL" id="SMD36027.1"/>
    </source>
</evidence>
<dbReference type="Gene3D" id="1.25.40.10">
    <property type="entry name" value="Tetratricopeptide repeat domain"/>
    <property type="match status" value="2"/>
</dbReference>
<sequence>MNYQIRRCLVINLSLFFLFIFIGFCSMSQSKNVDSLEHVLLTTSNTDGRLNTLQHLFVFYQNQNHQRTLELTNEIISIADSIRNNKWLLEGYMNKASVLRIMSQFEESLVLLNNALRLASNFDEKTEAKIINKIGNVYVSKGDYVKALESYQKSLVLAERMQDFEKIAHACGNIGLVYFYIGQYEDALLNMKKSAQILIDKFNPGRAARAISHIGATYHLMKRYDSAIYYYRDAINKLVGQNDRYSLIMNSNNLAQLFLEQHQIDSANKYIDFARAENEVLKNNKLEIQNLTIKAQYFEKIDNFQQGINQFILAFDLAQEYNELESSRIATEGLLRLYALIGDYEQAFYFQKKNFQIRDSIFNLEKIKEFTDLRENYEIKRLKIEQAVSNSKLIERQKAIILRNYLLASVTLAFVIILVGVFLYRKKQIQVGILGNHLSGLRQEKNQLLNIVSHDLKNTLNNIHSIIEIFRKKNASNLKAYQVSYLSAMQKNVKRLQVTINNMLNINQLEVKLDQLTFTKVDIGLVLKEVLEQYIFSALEKRVRFSLDIEPNCMVYGDQRYILEVFDNLISNSIKYCPIEDSVSLRLFREGDEKICFSIQNRRKALSIIKIVENKIVTGNSLNLPKGSETSTGLGLFIVSEYISAMNGEIRLDVNEHFIIRFDLPVYS</sequence>
<dbReference type="OrthoDB" id="9810447at2"/>
<evidence type="ECO:0000256" key="7">
    <source>
        <dbReference type="SAM" id="Coils"/>
    </source>
</evidence>
<feature type="coiled-coil region" evidence="7">
    <location>
        <begin position="264"/>
        <end position="291"/>
    </location>
</feature>
<evidence type="ECO:0000259" key="9">
    <source>
        <dbReference type="PROSITE" id="PS50109"/>
    </source>
</evidence>
<dbReference type="InterPro" id="IPR036097">
    <property type="entry name" value="HisK_dim/P_sf"/>
</dbReference>
<protein>
    <recommendedName>
        <fullName evidence="2">histidine kinase</fullName>
        <ecNumber evidence="2">2.7.13.3</ecNumber>
    </recommendedName>
</protein>
<keyword evidence="5" id="KW-0902">Two-component regulatory system</keyword>
<proteinExistence type="predicted"/>
<dbReference type="Gene3D" id="1.10.287.130">
    <property type="match status" value="1"/>
</dbReference>
<dbReference type="SUPFAM" id="SSF55874">
    <property type="entry name" value="ATPase domain of HSP90 chaperone/DNA topoisomerase II/histidine kinase"/>
    <property type="match status" value="1"/>
</dbReference>
<keyword evidence="6" id="KW-0802">TPR repeat</keyword>
<dbReference type="Proteomes" id="UP000192472">
    <property type="component" value="Unassembled WGS sequence"/>
</dbReference>
<evidence type="ECO:0000256" key="3">
    <source>
        <dbReference type="ARBA" id="ARBA00022679"/>
    </source>
</evidence>
<dbReference type="PANTHER" id="PTHR43711:SF1">
    <property type="entry name" value="HISTIDINE KINASE 1"/>
    <property type="match status" value="1"/>
</dbReference>
<dbReference type="EC" id="2.7.13.3" evidence="2"/>
<dbReference type="Gene3D" id="3.30.565.10">
    <property type="entry name" value="Histidine kinase-like ATPase, C-terminal domain"/>
    <property type="match status" value="1"/>
</dbReference>
<dbReference type="Pfam" id="PF00512">
    <property type="entry name" value="HisKA"/>
    <property type="match status" value="1"/>
</dbReference>
<comment type="catalytic activity">
    <reaction evidence="1">
        <text>ATP + protein L-histidine = ADP + protein N-phospho-L-histidine.</text>
        <dbReference type="EC" id="2.7.13.3"/>
    </reaction>
</comment>
<dbReference type="InterPro" id="IPR050736">
    <property type="entry name" value="Sensor_HK_Regulatory"/>
</dbReference>
<evidence type="ECO:0000313" key="11">
    <source>
        <dbReference type="Proteomes" id="UP000192472"/>
    </source>
</evidence>
<dbReference type="AlphaFoldDB" id="A0A1W2GHA7"/>
<dbReference type="GO" id="GO:0000155">
    <property type="term" value="F:phosphorelay sensor kinase activity"/>
    <property type="evidence" value="ECO:0007669"/>
    <property type="project" value="InterPro"/>
</dbReference>
<dbReference type="Pfam" id="PF13424">
    <property type="entry name" value="TPR_12"/>
    <property type="match status" value="2"/>
</dbReference>
<keyword evidence="8" id="KW-0472">Membrane</keyword>
<keyword evidence="8" id="KW-1133">Transmembrane helix</keyword>
<dbReference type="PROSITE" id="PS50109">
    <property type="entry name" value="HIS_KIN"/>
    <property type="match status" value="1"/>
</dbReference>